<protein>
    <submittedName>
        <fullName evidence="1">Uncharacterized protein</fullName>
    </submittedName>
</protein>
<dbReference type="AlphaFoldDB" id="A0A852U402"/>
<comment type="caution">
    <text evidence="1">The sequence shown here is derived from an EMBL/GenBank/DDBJ whole genome shotgun (WGS) entry which is preliminary data.</text>
</comment>
<gene>
    <name evidence="1" type="ORF">HDA32_006068</name>
</gene>
<dbReference type="EMBL" id="JACCCC010000001">
    <property type="protein sequence ID" value="NYE50948.1"/>
    <property type="molecule type" value="Genomic_DNA"/>
</dbReference>
<keyword evidence="2" id="KW-1185">Reference proteome</keyword>
<evidence type="ECO:0000313" key="2">
    <source>
        <dbReference type="Proteomes" id="UP000589036"/>
    </source>
</evidence>
<dbReference type="RefSeq" id="WP_179646350.1">
    <property type="nucleotide sequence ID" value="NZ_BAAAYY010000005.1"/>
</dbReference>
<sequence>MAAPSPPRSAPATALSCAAASAALARVRRDFPAWAVFYAPDAPAWRRWTAVRRLPLLRAERLMRHRSRIVGSTLDGFLSALGAEQRTQDRHAHVLRGTW</sequence>
<proteinExistence type="predicted"/>
<name>A0A852U402_9ACTN</name>
<accession>A0A852U402</accession>
<evidence type="ECO:0000313" key="1">
    <source>
        <dbReference type="EMBL" id="NYE50948.1"/>
    </source>
</evidence>
<organism evidence="1 2">
    <name type="scientific">Spinactinospora alkalitolerans</name>
    <dbReference type="NCBI Taxonomy" id="687207"/>
    <lineage>
        <taxon>Bacteria</taxon>
        <taxon>Bacillati</taxon>
        <taxon>Actinomycetota</taxon>
        <taxon>Actinomycetes</taxon>
        <taxon>Streptosporangiales</taxon>
        <taxon>Nocardiopsidaceae</taxon>
        <taxon>Spinactinospora</taxon>
    </lineage>
</organism>
<reference evidence="1 2" key="1">
    <citation type="submission" date="2020-07" db="EMBL/GenBank/DDBJ databases">
        <title>Sequencing the genomes of 1000 actinobacteria strains.</title>
        <authorList>
            <person name="Klenk H.-P."/>
        </authorList>
    </citation>
    <scope>NUCLEOTIDE SEQUENCE [LARGE SCALE GENOMIC DNA]</scope>
    <source>
        <strain evidence="1 2">CXB654</strain>
    </source>
</reference>
<dbReference type="Proteomes" id="UP000589036">
    <property type="component" value="Unassembled WGS sequence"/>
</dbReference>